<evidence type="ECO:0000313" key="3">
    <source>
        <dbReference type="Proteomes" id="UP000267223"/>
    </source>
</evidence>
<dbReference type="OrthoDB" id="5948508at2"/>
<protein>
    <recommendedName>
        <fullName evidence="4">Transporter</fullName>
    </recommendedName>
</protein>
<gene>
    <name evidence="2" type="ORF">EFY79_02865</name>
</gene>
<dbReference type="RefSeq" id="WP_123119147.1">
    <property type="nucleotide sequence ID" value="NZ_RJJR01000001.1"/>
</dbReference>
<dbReference type="EMBL" id="RJJR01000001">
    <property type="protein sequence ID" value="RNI40256.1"/>
    <property type="molecule type" value="Genomic_DNA"/>
</dbReference>
<evidence type="ECO:0008006" key="4">
    <source>
        <dbReference type="Google" id="ProtNLM"/>
    </source>
</evidence>
<organism evidence="2 3">
    <name type="scientific">Hanamia caeni</name>
    <dbReference type="NCBI Taxonomy" id="2294116"/>
    <lineage>
        <taxon>Bacteria</taxon>
        <taxon>Pseudomonadati</taxon>
        <taxon>Bacteroidota</taxon>
        <taxon>Chitinophagia</taxon>
        <taxon>Chitinophagales</taxon>
        <taxon>Chitinophagaceae</taxon>
        <taxon>Hanamia</taxon>
    </lineage>
</organism>
<reference evidence="2 3" key="1">
    <citation type="submission" date="2018-11" db="EMBL/GenBank/DDBJ databases">
        <title>Draft genome sequence of Ferruginibacter sp. BO-59.</title>
        <authorList>
            <person name="Im W.T."/>
        </authorList>
    </citation>
    <scope>NUCLEOTIDE SEQUENCE [LARGE SCALE GENOMIC DNA]</scope>
    <source>
        <strain evidence="2 3">BO-59</strain>
    </source>
</reference>
<keyword evidence="1" id="KW-0732">Signal</keyword>
<evidence type="ECO:0000256" key="1">
    <source>
        <dbReference type="SAM" id="SignalP"/>
    </source>
</evidence>
<dbReference type="AlphaFoldDB" id="A0A3M9NR54"/>
<feature type="chain" id="PRO_5018320426" description="Transporter" evidence="1">
    <location>
        <begin position="28"/>
        <end position="262"/>
    </location>
</feature>
<sequence>MRRNLFRNGFLILILLLFSLFASTVHAQDNYEIQVYGSDLVEPKNTMVELHSNFTFDGSKEKINGVLPTNHVFHETIEITHGFDKWFELGFYFFNSIGNNGRTNYVGSHLRPRIAIPKSYDLPVGLSLSAEFGFQNSKYSEDTWSIEIRPIIDKQWSKLYLSFNPTFDKSLKGPGTAEGFIFSPNFKASYAVTKAFLPGFEYYGSLGPLNNVYNWDEQQQQLFLAVDLNVSPKWEFNAGYGFGFTSGTDKNIFKVIVGRRFK</sequence>
<dbReference type="Proteomes" id="UP000267223">
    <property type="component" value="Unassembled WGS sequence"/>
</dbReference>
<comment type="caution">
    <text evidence="2">The sequence shown here is derived from an EMBL/GenBank/DDBJ whole genome shotgun (WGS) entry which is preliminary data.</text>
</comment>
<keyword evidence="3" id="KW-1185">Reference proteome</keyword>
<evidence type="ECO:0000313" key="2">
    <source>
        <dbReference type="EMBL" id="RNI40256.1"/>
    </source>
</evidence>
<feature type="signal peptide" evidence="1">
    <location>
        <begin position="1"/>
        <end position="27"/>
    </location>
</feature>
<proteinExistence type="predicted"/>
<accession>A0A3M9NR54</accession>
<name>A0A3M9NR54_9BACT</name>